<name>A0AAD4R7Z8_9BILA</name>
<feature type="region of interest" description="Disordered" evidence="7">
    <location>
        <begin position="1"/>
        <end position="43"/>
    </location>
</feature>
<reference evidence="8" key="1">
    <citation type="submission" date="2022-01" db="EMBL/GenBank/DDBJ databases">
        <title>Genome Sequence Resource for Two Populations of Ditylenchus destructor, the Migratory Endoparasitic Phytonematode.</title>
        <authorList>
            <person name="Zhang H."/>
            <person name="Lin R."/>
            <person name="Xie B."/>
        </authorList>
    </citation>
    <scope>NUCLEOTIDE SEQUENCE</scope>
    <source>
        <strain evidence="8">BazhouSP</strain>
    </source>
</reference>
<evidence type="ECO:0000256" key="6">
    <source>
        <dbReference type="ARBA" id="ARBA00047539"/>
    </source>
</evidence>
<dbReference type="InterPro" id="IPR015943">
    <property type="entry name" value="WD40/YVTN_repeat-like_dom_sf"/>
</dbReference>
<accession>A0AAD4R7Z8</accession>
<sequence>MFTQAAEKLVGSSESSKSGPSETDPSLKPKCCTGGGPGYESPMQAFKNGPREQIMFVALPNSDVPKKPDMLVSVDVNPDSAEFCKIISKLAFPNVGDELHHTGWNACSSCYNDACKKRTHLILPCLNSHRVYVVDTTDPRNLKLHKTVEAQDLLEQNVSSPHTPHCLQDGQIMISTLGDARGEGQGNFVLIDAETFEVTGKWPADGEGVPFGYDFWYQPRCNVMASTEWGTPNRYRRGLSMKDIAAGHYGSSIHIWDWSNRTLKQTIQLDGPTGMCPFEIRFLHNPDKPHAFFVTVIGSAVYHLYRDEKGDEWKVEQSAVVPPKMVRNGNWTALPLKAMPGLCADMVISLDDRFLYVSQWGHGDVRQYDITDPFNVKLVGQCFVGGASYDTSTGVELTTEQEADQATRGPIIFPDGTKVEGGPNMVQLSLDGKRLYVTFSIYTIWDKQFYPEVTKKGSVMLQLDVNTDIGGLTLNKKFLVDFSKQLDGTYLAHEMRYPGGDCTSDIWL</sequence>
<comment type="pathway">
    <text evidence="1">Organosulfur degradation.</text>
</comment>
<comment type="caution">
    <text evidence="8">The sequence shown here is derived from an EMBL/GenBank/DDBJ whole genome shotgun (WGS) entry which is preliminary data.</text>
</comment>
<evidence type="ECO:0000256" key="7">
    <source>
        <dbReference type="SAM" id="MobiDB-lite"/>
    </source>
</evidence>
<evidence type="ECO:0000313" key="8">
    <source>
        <dbReference type="EMBL" id="KAI1723262.1"/>
    </source>
</evidence>
<dbReference type="PANTHER" id="PTHR23300:SF0">
    <property type="entry name" value="METHANETHIOL OXIDASE"/>
    <property type="match status" value="1"/>
</dbReference>
<evidence type="ECO:0000256" key="1">
    <source>
        <dbReference type="ARBA" id="ARBA00005177"/>
    </source>
</evidence>
<keyword evidence="5" id="KW-0711">Selenium</keyword>
<gene>
    <name evidence="8" type="ORF">DdX_03414</name>
</gene>
<evidence type="ECO:0000256" key="4">
    <source>
        <dbReference type="ARBA" id="ARBA00015601"/>
    </source>
</evidence>
<organism evidence="8 9">
    <name type="scientific">Ditylenchus destructor</name>
    <dbReference type="NCBI Taxonomy" id="166010"/>
    <lineage>
        <taxon>Eukaryota</taxon>
        <taxon>Metazoa</taxon>
        <taxon>Ecdysozoa</taxon>
        <taxon>Nematoda</taxon>
        <taxon>Chromadorea</taxon>
        <taxon>Rhabditida</taxon>
        <taxon>Tylenchina</taxon>
        <taxon>Tylenchomorpha</taxon>
        <taxon>Sphaerularioidea</taxon>
        <taxon>Anguinidae</taxon>
        <taxon>Anguininae</taxon>
        <taxon>Ditylenchus</taxon>
    </lineage>
</organism>
<keyword evidence="9" id="KW-1185">Reference proteome</keyword>
<evidence type="ECO:0000256" key="3">
    <source>
        <dbReference type="ARBA" id="ARBA00012510"/>
    </source>
</evidence>
<protein>
    <recommendedName>
        <fullName evidence="4">Methanethiol oxidase</fullName>
        <ecNumber evidence="3">1.8.3.4</ecNumber>
    </recommendedName>
</protein>
<proteinExistence type="inferred from homology"/>
<feature type="compositionally biased region" description="Low complexity" evidence="7">
    <location>
        <begin position="11"/>
        <end position="22"/>
    </location>
</feature>
<dbReference type="AlphaFoldDB" id="A0AAD4R7Z8"/>
<dbReference type="SUPFAM" id="SSF75011">
    <property type="entry name" value="3-carboxy-cis,cis-mucoante lactonizing enzyme"/>
    <property type="match status" value="1"/>
</dbReference>
<comment type="catalytic activity">
    <reaction evidence="6">
        <text>methanethiol + O2 + H2O = hydrogen sulfide + formaldehyde + H2O2 + H(+)</text>
        <dbReference type="Rhea" id="RHEA:11812"/>
        <dbReference type="ChEBI" id="CHEBI:15377"/>
        <dbReference type="ChEBI" id="CHEBI:15378"/>
        <dbReference type="ChEBI" id="CHEBI:15379"/>
        <dbReference type="ChEBI" id="CHEBI:16007"/>
        <dbReference type="ChEBI" id="CHEBI:16240"/>
        <dbReference type="ChEBI" id="CHEBI:16842"/>
        <dbReference type="ChEBI" id="CHEBI:29919"/>
        <dbReference type="EC" id="1.8.3.4"/>
    </reaction>
</comment>
<comment type="similarity">
    <text evidence="2">Belongs to the selenium-binding protein family.</text>
</comment>
<dbReference type="PANTHER" id="PTHR23300">
    <property type="entry name" value="METHANETHIOL OXIDASE"/>
    <property type="match status" value="1"/>
</dbReference>
<evidence type="ECO:0000256" key="5">
    <source>
        <dbReference type="ARBA" id="ARBA00023266"/>
    </source>
</evidence>
<dbReference type="Proteomes" id="UP001201812">
    <property type="component" value="Unassembled WGS sequence"/>
</dbReference>
<dbReference type="EMBL" id="JAKKPZ010000003">
    <property type="protein sequence ID" value="KAI1723262.1"/>
    <property type="molecule type" value="Genomic_DNA"/>
</dbReference>
<evidence type="ECO:0000256" key="2">
    <source>
        <dbReference type="ARBA" id="ARBA00005606"/>
    </source>
</evidence>
<dbReference type="Gene3D" id="2.130.10.10">
    <property type="entry name" value="YVTN repeat-like/Quinoprotein amine dehydrogenase"/>
    <property type="match status" value="1"/>
</dbReference>
<evidence type="ECO:0000313" key="9">
    <source>
        <dbReference type="Proteomes" id="UP001201812"/>
    </source>
</evidence>
<dbReference type="GO" id="GO:0018549">
    <property type="term" value="F:methanethiol oxidase activity"/>
    <property type="evidence" value="ECO:0007669"/>
    <property type="project" value="UniProtKB-EC"/>
</dbReference>
<dbReference type="GO" id="GO:0008430">
    <property type="term" value="F:selenium binding"/>
    <property type="evidence" value="ECO:0007669"/>
    <property type="project" value="InterPro"/>
</dbReference>
<dbReference type="Pfam" id="PF05694">
    <property type="entry name" value="SBP56"/>
    <property type="match status" value="1"/>
</dbReference>
<dbReference type="InterPro" id="IPR008826">
    <property type="entry name" value="Se-bd"/>
</dbReference>
<dbReference type="EC" id="1.8.3.4" evidence="3"/>